<dbReference type="Proteomes" id="UP001214250">
    <property type="component" value="Chromosome 2"/>
</dbReference>
<dbReference type="PANTHER" id="PTHR43673:SF2">
    <property type="entry name" value="NITROREDUCTASE"/>
    <property type="match status" value="1"/>
</dbReference>
<evidence type="ECO:0000256" key="2">
    <source>
        <dbReference type="ARBA" id="ARBA00007118"/>
    </source>
</evidence>
<keyword evidence="5" id="KW-0560">Oxidoreductase</keyword>
<organism evidence="8 9">
    <name type="scientific">Lentisphaera profundi</name>
    <dbReference type="NCBI Taxonomy" id="1658616"/>
    <lineage>
        <taxon>Bacteria</taxon>
        <taxon>Pseudomonadati</taxon>
        <taxon>Lentisphaerota</taxon>
        <taxon>Lentisphaeria</taxon>
        <taxon>Lentisphaerales</taxon>
        <taxon>Lentisphaeraceae</taxon>
        <taxon>Lentisphaera</taxon>
    </lineage>
</organism>
<feature type="coiled-coil region" evidence="6">
    <location>
        <begin position="121"/>
        <end position="151"/>
    </location>
</feature>
<evidence type="ECO:0000256" key="1">
    <source>
        <dbReference type="ARBA" id="ARBA00001917"/>
    </source>
</evidence>
<dbReference type="Gene3D" id="3.40.109.10">
    <property type="entry name" value="NADH Oxidase"/>
    <property type="match status" value="1"/>
</dbReference>
<dbReference type="InterPro" id="IPR029479">
    <property type="entry name" value="Nitroreductase"/>
</dbReference>
<comment type="similarity">
    <text evidence="2">Belongs to the nitroreductase family.</text>
</comment>
<sequence length="351" mass="40118">MTASLKSTIKFYLNFVPTYLALYRQVLYDWHRFKKYSSYSMSIFFLQSNGRVKTAEQLSALVQADAHKIEKALAITNPRPGFGVAVVKRLRKNMLEYYHRFNFNSRLEIAYSTLLKYIDFNKKQQSLDEDLEQLILQIEEEITELKMLDHKAAGLIEFSKKDYHQNSKKDLENFFMGRYSIRQFSDEEVSMALLKKAVQLAAKTPSVCNRQSYHAFIFQGREKAQSVLSYQLGNRGFGEQVDSVITVTADLSCFFSATERNQAWIDGGLYAMSLMYALHSLGLGCCPLNWSVEPKRDCALKDASGISHSHSIIMMIAIGHLQDNFKVAKSKRKPMNELCTVIESPIKASSL</sequence>
<keyword evidence="9" id="KW-1185">Reference proteome</keyword>
<evidence type="ECO:0000259" key="7">
    <source>
        <dbReference type="Pfam" id="PF00881"/>
    </source>
</evidence>
<evidence type="ECO:0000313" key="8">
    <source>
        <dbReference type="EMBL" id="WDE98563.1"/>
    </source>
</evidence>
<comment type="cofactor">
    <cofactor evidence="1">
        <name>FMN</name>
        <dbReference type="ChEBI" id="CHEBI:58210"/>
    </cofactor>
</comment>
<feature type="domain" description="Nitroreductase" evidence="7">
    <location>
        <begin position="176"/>
        <end position="320"/>
    </location>
</feature>
<dbReference type="InterPro" id="IPR000415">
    <property type="entry name" value="Nitroreductase-like"/>
</dbReference>
<evidence type="ECO:0000256" key="4">
    <source>
        <dbReference type="ARBA" id="ARBA00022643"/>
    </source>
</evidence>
<evidence type="ECO:0000256" key="3">
    <source>
        <dbReference type="ARBA" id="ARBA00022630"/>
    </source>
</evidence>
<keyword evidence="3" id="KW-0285">Flavoprotein</keyword>
<dbReference type="Pfam" id="PF00881">
    <property type="entry name" value="Nitroreductase"/>
    <property type="match status" value="1"/>
</dbReference>
<evidence type="ECO:0000256" key="5">
    <source>
        <dbReference type="ARBA" id="ARBA00023002"/>
    </source>
</evidence>
<gene>
    <name evidence="8" type="ORF">PQO03_12005</name>
</gene>
<dbReference type="SUPFAM" id="SSF55469">
    <property type="entry name" value="FMN-dependent nitroreductase-like"/>
    <property type="match status" value="1"/>
</dbReference>
<name>A0ABY7W2Q5_9BACT</name>
<evidence type="ECO:0000256" key="6">
    <source>
        <dbReference type="SAM" id="Coils"/>
    </source>
</evidence>
<dbReference type="EMBL" id="CP117812">
    <property type="protein sequence ID" value="WDE98563.1"/>
    <property type="molecule type" value="Genomic_DNA"/>
</dbReference>
<evidence type="ECO:0000313" key="9">
    <source>
        <dbReference type="Proteomes" id="UP001214250"/>
    </source>
</evidence>
<keyword evidence="4" id="KW-0288">FMN</keyword>
<dbReference type="PANTHER" id="PTHR43673">
    <property type="entry name" value="NAD(P)H NITROREDUCTASE YDGI-RELATED"/>
    <property type="match status" value="1"/>
</dbReference>
<keyword evidence="6" id="KW-0175">Coiled coil</keyword>
<accession>A0ABY7W2Q5</accession>
<dbReference type="RefSeq" id="WP_274153434.1">
    <property type="nucleotide sequence ID" value="NZ_CP117812.1"/>
</dbReference>
<protein>
    <submittedName>
        <fullName evidence="8">Nitroreductase family protein</fullName>
    </submittedName>
</protein>
<proteinExistence type="inferred from homology"/>
<reference evidence="8 9" key="1">
    <citation type="submission" date="2023-02" db="EMBL/GenBank/DDBJ databases">
        <title>Genome sequence of Lentisphaera profundi SAORIC-696.</title>
        <authorList>
            <person name="Kim e."/>
            <person name="Cho J.-C."/>
            <person name="Choi A."/>
            <person name="Kang I."/>
        </authorList>
    </citation>
    <scope>NUCLEOTIDE SEQUENCE [LARGE SCALE GENOMIC DNA]</scope>
    <source>
        <strain evidence="8 9">SAORIC-696</strain>
    </source>
</reference>